<evidence type="ECO:0000256" key="1">
    <source>
        <dbReference type="SAM" id="MobiDB-lite"/>
    </source>
</evidence>
<sequence length="111" mass="12197">MTKDIKAVQEQDLDTAVSEPCGSDDVESKEDSKEEEDWTNENKLAEGFSDEEEVEEDELLVTSDSEEAGPPFKCLKGMQKSARSRASAAAAKKPKSTPLSAKWTPKYIGIK</sequence>
<gene>
    <name evidence="2" type="ORF">WG66_14084</name>
</gene>
<accession>A0A0W0FAX8</accession>
<feature type="compositionally biased region" description="Acidic residues" evidence="1">
    <location>
        <begin position="22"/>
        <end position="39"/>
    </location>
</feature>
<dbReference type="AlphaFoldDB" id="A0A0W0FAX8"/>
<dbReference type="EMBL" id="LATX01002176">
    <property type="protein sequence ID" value="KTB33466.1"/>
    <property type="molecule type" value="Genomic_DNA"/>
</dbReference>
<reference evidence="2 3" key="1">
    <citation type="submission" date="2015-12" db="EMBL/GenBank/DDBJ databases">
        <title>Draft genome sequence of Moniliophthora roreri, the causal agent of frosty pod rot of cacao.</title>
        <authorList>
            <person name="Aime M.C."/>
            <person name="Diaz-Valderrama J.R."/>
            <person name="Kijpornyongpan T."/>
            <person name="Phillips-Mora W."/>
        </authorList>
    </citation>
    <scope>NUCLEOTIDE SEQUENCE [LARGE SCALE GENOMIC DNA]</scope>
    <source>
        <strain evidence="2 3">MCA 2952</strain>
    </source>
</reference>
<dbReference type="Proteomes" id="UP000054988">
    <property type="component" value="Unassembled WGS sequence"/>
</dbReference>
<feature type="region of interest" description="Disordered" evidence="1">
    <location>
        <begin position="1"/>
        <end position="111"/>
    </location>
</feature>
<evidence type="ECO:0000313" key="3">
    <source>
        <dbReference type="Proteomes" id="UP000054988"/>
    </source>
</evidence>
<feature type="compositionally biased region" description="Acidic residues" evidence="1">
    <location>
        <begin position="48"/>
        <end position="67"/>
    </location>
</feature>
<organism evidence="2 3">
    <name type="scientific">Moniliophthora roreri</name>
    <name type="common">Frosty pod rot fungus</name>
    <name type="synonym">Monilia roreri</name>
    <dbReference type="NCBI Taxonomy" id="221103"/>
    <lineage>
        <taxon>Eukaryota</taxon>
        <taxon>Fungi</taxon>
        <taxon>Dikarya</taxon>
        <taxon>Basidiomycota</taxon>
        <taxon>Agaricomycotina</taxon>
        <taxon>Agaricomycetes</taxon>
        <taxon>Agaricomycetidae</taxon>
        <taxon>Agaricales</taxon>
        <taxon>Marasmiineae</taxon>
        <taxon>Marasmiaceae</taxon>
        <taxon>Moniliophthora</taxon>
    </lineage>
</organism>
<feature type="compositionally biased region" description="Low complexity" evidence="1">
    <location>
        <begin position="80"/>
        <end position="102"/>
    </location>
</feature>
<protein>
    <submittedName>
        <fullName evidence="2">Uncharacterized protein</fullName>
    </submittedName>
</protein>
<name>A0A0W0FAX8_MONRR</name>
<comment type="caution">
    <text evidence="2">The sequence shown here is derived from an EMBL/GenBank/DDBJ whole genome shotgun (WGS) entry which is preliminary data.</text>
</comment>
<evidence type="ECO:0000313" key="2">
    <source>
        <dbReference type="EMBL" id="KTB33466.1"/>
    </source>
</evidence>
<proteinExistence type="predicted"/>